<dbReference type="OrthoDB" id="1746530at2759"/>
<protein>
    <recommendedName>
        <fullName evidence="4">DNA-directed RNA polymerase III subunit RPC9</fullName>
    </recommendedName>
    <alternativeName>
        <fullName evidence="13">DNA-directed RNA polymerase III subunit rpc9</fullName>
    </alternativeName>
</protein>
<keyword evidence="7 14" id="KW-0472">Membrane</keyword>
<keyword evidence="8" id="KW-0804">Transcription</keyword>
<dbReference type="AlphaFoldDB" id="A0A7I8WT44"/>
<evidence type="ECO:0000256" key="1">
    <source>
        <dbReference type="ARBA" id="ARBA00004123"/>
    </source>
</evidence>
<evidence type="ECO:0000256" key="3">
    <source>
        <dbReference type="ARBA" id="ARBA00006898"/>
    </source>
</evidence>
<comment type="caution">
    <text evidence="16">The sequence shown here is derived from an EMBL/GenBank/DDBJ whole genome shotgun (WGS) entry which is preliminary data.</text>
</comment>
<evidence type="ECO:0000256" key="4">
    <source>
        <dbReference type="ARBA" id="ARBA00016672"/>
    </source>
</evidence>
<keyword evidence="14" id="KW-1133">Transmembrane helix</keyword>
<comment type="subunit">
    <text evidence="11">Component of the RNA polymerase III complex consisting of 17 subunits: a ten-subunit horseshoe-shaped catalytic core composed of POLR3A/RPC1, POLR3B/RPC2, POLR1C/RPAC1, POLR1D/RPAC2, POLR3K/RPC10, POLR2E/RPABC1, POLR2F/RPABC2, POLR2H/RPABC3, POLR2K/RPABC4 and POLR2L/RPABC5; a mobile stalk composed of two subunits POLR3H/RPC8 and CRCP/RPC9, protruding from the core and functioning primarily in transcription initiation; and additional subunits homologous to general transcription factors of the RNA polymerase II machinery, POLR3C/RPC3-POLR3F/RPC6-POLR3G/RPC7 heterotrimer required for transcription initiation and POLR3D/RPC4-POLR3E/RPC5 heterodimer involved in both transcription initiation and termination.</text>
</comment>
<accession>A0A7I8WT44</accession>
<evidence type="ECO:0000256" key="7">
    <source>
        <dbReference type="ARBA" id="ARBA00023136"/>
    </source>
</evidence>
<feature type="transmembrane region" description="Helical" evidence="14">
    <location>
        <begin position="17"/>
        <end position="37"/>
    </location>
</feature>
<dbReference type="InterPro" id="IPR038324">
    <property type="entry name" value="Rpb4/RPC9_sf"/>
</dbReference>
<dbReference type="Proteomes" id="UP000582659">
    <property type="component" value="Unassembled WGS sequence"/>
</dbReference>
<dbReference type="EMBL" id="CAJFCV020000004">
    <property type="protein sequence ID" value="CAG9115870.1"/>
    <property type="molecule type" value="Genomic_DNA"/>
</dbReference>
<comment type="subcellular location">
    <subcellularLocation>
        <location evidence="2">Cell membrane</location>
        <topology evidence="2">Peripheral membrane protein</topology>
        <orientation evidence="2">Cytoplasmic side</orientation>
    </subcellularLocation>
    <subcellularLocation>
        <location evidence="1">Nucleus</location>
    </subcellularLocation>
</comment>
<dbReference type="EMBL" id="CAJFDI010000004">
    <property type="protein sequence ID" value="CAD5226447.1"/>
    <property type="molecule type" value="Genomic_DNA"/>
</dbReference>
<evidence type="ECO:0000256" key="13">
    <source>
        <dbReference type="ARBA" id="ARBA00073026"/>
    </source>
</evidence>
<dbReference type="InterPro" id="IPR005574">
    <property type="entry name" value="Rpb4/RPC9"/>
</dbReference>
<dbReference type="PANTHER" id="PTHR15561">
    <property type="entry name" value="CALCITONIN GENE-RELATED PEPTIDE-RECEPTOR COMPONENT PROTEIN"/>
    <property type="match status" value="1"/>
</dbReference>
<evidence type="ECO:0000256" key="5">
    <source>
        <dbReference type="ARBA" id="ARBA00022475"/>
    </source>
</evidence>
<proteinExistence type="inferred from homology"/>
<name>A0A7I8WT44_BURXY</name>
<evidence type="ECO:0000256" key="14">
    <source>
        <dbReference type="SAM" id="Phobius"/>
    </source>
</evidence>
<evidence type="ECO:0000313" key="16">
    <source>
        <dbReference type="EMBL" id="CAD5226447.1"/>
    </source>
</evidence>
<keyword evidence="9" id="KW-0539">Nucleus</keyword>
<evidence type="ECO:0000256" key="8">
    <source>
        <dbReference type="ARBA" id="ARBA00023163"/>
    </source>
</evidence>
<dbReference type="InterPro" id="IPR038846">
    <property type="entry name" value="RPC9"/>
</dbReference>
<sequence>MDHCAKSQLSKTPPENVITVTMLVSGWLVFLLSRHFIKMEVKEPRCTLISNAEAFCLLKEAKEKHNKERSLRQHQTILYETIKYLKATPAISQTSDNVKELIRALEAYKLTGAELLQIVNHRPAGVVDLGILIEECEERLSDEQVEEILGLISKHLPSPLDEQSELESVKSKP</sequence>
<comment type="function">
    <text evidence="12">DNA-dependent RNA polymerase catalyzes the transcription of DNA into RNA using the four ribonucleoside triphosphates as substrates. Specific peripheric component of RNA polymerase III (Pol III) which synthesizes small non-coding RNAs including 5S rRNA, snRNAs, tRNAs and miRNAs from at least 500 distinct genomic loci. With POLR3H/RPC8 forms a mobile stalk that protrudes from Pol III core and functions primarily in transcription initiation. Pol III plays a key role in sensing and limiting infection by intracellular bacteria and DNA viruses. Acts as nuclear and cytosolic DNA sensor involved in innate immune response. Can sense non-self dsDNA that serves as template for transcription into dsRNA. The non-self RNA polymerase III transcripts, such as Epstein-Barr virus-encoded RNAs (EBERs) induce type I interferon and NF-kappa-B through the RIG-I pathway.</text>
</comment>
<dbReference type="SUPFAM" id="SSF47819">
    <property type="entry name" value="HRDC-like"/>
    <property type="match status" value="1"/>
</dbReference>
<dbReference type="GO" id="GO:0000166">
    <property type="term" value="F:nucleotide binding"/>
    <property type="evidence" value="ECO:0007669"/>
    <property type="project" value="InterPro"/>
</dbReference>
<dbReference type="FunFam" id="1.20.1250.40:FF:000002">
    <property type="entry name" value="DNA-directed RNA polymerase III subunit RPC9"/>
    <property type="match status" value="1"/>
</dbReference>
<comment type="similarity">
    <text evidence="3">Belongs to the eukaryotic RPC9 RNA polymerase subunit family.</text>
</comment>
<evidence type="ECO:0000259" key="15">
    <source>
        <dbReference type="SMART" id="SM00657"/>
    </source>
</evidence>
<dbReference type="Proteomes" id="UP000659654">
    <property type="component" value="Unassembled WGS sequence"/>
</dbReference>
<evidence type="ECO:0000256" key="9">
    <source>
        <dbReference type="ARBA" id="ARBA00023242"/>
    </source>
</evidence>
<keyword evidence="6" id="KW-0240">DNA-directed RNA polymerase</keyword>
<gene>
    <name evidence="16" type="ORF">BXYJ_LOCUS9049</name>
</gene>
<evidence type="ECO:0000256" key="2">
    <source>
        <dbReference type="ARBA" id="ARBA00004413"/>
    </source>
</evidence>
<dbReference type="GO" id="GO:0006384">
    <property type="term" value="P:transcription initiation at RNA polymerase III promoter"/>
    <property type="evidence" value="ECO:0007669"/>
    <property type="project" value="InterPro"/>
</dbReference>
<keyword evidence="17" id="KW-1185">Reference proteome</keyword>
<dbReference type="Gene3D" id="1.20.1250.40">
    <property type="match status" value="1"/>
</dbReference>
<keyword evidence="14" id="KW-0812">Transmembrane</keyword>
<evidence type="ECO:0000256" key="6">
    <source>
        <dbReference type="ARBA" id="ARBA00022478"/>
    </source>
</evidence>
<evidence type="ECO:0000256" key="10">
    <source>
        <dbReference type="ARBA" id="ARBA00043924"/>
    </source>
</evidence>
<dbReference type="Pfam" id="PF03874">
    <property type="entry name" value="RNA_pol_Rpb4"/>
    <property type="match status" value="1"/>
</dbReference>
<dbReference type="GO" id="GO:0005886">
    <property type="term" value="C:plasma membrane"/>
    <property type="evidence" value="ECO:0007669"/>
    <property type="project" value="UniProtKB-SubCell"/>
</dbReference>
<dbReference type="SMR" id="A0A7I8WT44"/>
<evidence type="ECO:0000313" key="17">
    <source>
        <dbReference type="Proteomes" id="UP000659654"/>
    </source>
</evidence>
<dbReference type="PANTHER" id="PTHR15561:SF0">
    <property type="entry name" value="DNA-DIRECTED RNA POLYMERASE III SUBUNIT RPC9"/>
    <property type="match status" value="1"/>
</dbReference>
<comment type="function">
    <text evidence="10">Accessory protein for the calcitonin gene-related peptide (CGRP) receptor. It modulates CGRP responsiveness in a variety of tissues.</text>
</comment>
<dbReference type="GO" id="GO:0005666">
    <property type="term" value="C:RNA polymerase III complex"/>
    <property type="evidence" value="ECO:0007669"/>
    <property type="project" value="InterPro"/>
</dbReference>
<dbReference type="InterPro" id="IPR006590">
    <property type="entry name" value="RNA_pol_Rpb4/RPC9_core"/>
</dbReference>
<dbReference type="InterPro" id="IPR010997">
    <property type="entry name" value="HRDC-like_sf"/>
</dbReference>
<feature type="domain" description="RNA polymerase Rpb4/RPC9 core" evidence="15">
    <location>
        <begin position="39"/>
        <end position="159"/>
    </location>
</feature>
<dbReference type="SMART" id="SM00657">
    <property type="entry name" value="RPOL4c"/>
    <property type="match status" value="1"/>
</dbReference>
<evidence type="ECO:0000256" key="11">
    <source>
        <dbReference type="ARBA" id="ARBA00044007"/>
    </source>
</evidence>
<keyword evidence="5" id="KW-1003">Cell membrane</keyword>
<reference evidence="16" key="1">
    <citation type="submission" date="2020-09" db="EMBL/GenBank/DDBJ databases">
        <authorList>
            <person name="Kikuchi T."/>
        </authorList>
    </citation>
    <scope>NUCLEOTIDE SEQUENCE</scope>
    <source>
        <strain evidence="16">Ka4C1</strain>
    </source>
</reference>
<evidence type="ECO:0000256" key="12">
    <source>
        <dbReference type="ARBA" id="ARBA00045808"/>
    </source>
</evidence>
<organism evidence="16 17">
    <name type="scientific">Bursaphelenchus xylophilus</name>
    <name type="common">Pinewood nematode worm</name>
    <name type="synonym">Aphelenchoides xylophilus</name>
    <dbReference type="NCBI Taxonomy" id="6326"/>
    <lineage>
        <taxon>Eukaryota</taxon>
        <taxon>Metazoa</taxon>
        <taxon>Ecdysozoa</taxon>
        <taxon>Nematoda</taxon>
        <taxon>Chromadorea</taxon>
        <taxon>Rhabditida</taxon>
        <taxon>Tylenchina</taxon>
        <taxon>Tylenchomorpha</taxon>
        <taxon>Aphelenchoidea</taxon>
        <taxon>Aphelenchoididae</taxon>
        <taxon>Bursaphelenchus</taxon>
    </lineage>
</organism>